<gene>
    <name evidence="1" type="ORF">GO499_16960</name>
</gene>
<dbReference type="RefSeq" id="WP_161863287.1">
    <property type="nucleotide sequence ID" value="NZ_CP046620.1"/>
</dbReference>
<sequence length="187" mass="20766">MGRRIERDEDVRRTPEIDPLLGETVDPRRKPVTRFTLKGNGRVPARLKFGLNIGHPAARDLASNVCFNAKVPNLKLLDKPGTFKWAPILNKGGSAMMFSNLSPVVGGFREANVTPNVWRESDCVPLERKIIIPDNGCYWLNASADPEIAEWLQGGTGWVTAQSDKPFLDGYYTEDRGFGIVGADHLF</sequence>
<proteinExistence type="predicted"/>
<dbReference type="EMBL" id="CP046620">
    <property type="protein sequence ID" value="QHQ36743.1"/>
    <property type="molecule type" value="Genomic_DNA"/>
</dbReference>
<dbReference type="AlphaFoldDB" id="A0A6P1T4X0"/>
<keyword evidence="2" id="KW-1185">Reference proteome</keyword>
<name>A0A6P1T4X0_9RHOB</name>
<evidence type="ECO:0000313" key="1">
    <source>
        <dbReference type="EMBL" id="QHQ36743.1"/>
    </source>
</evidence>
<dbReference type="KEGG" id="amaq:GO499_16960"/>
<dbReference type="Proteomes" id="UP000464495">
    <property type="component" value="Chromosome"/>
</dbReference>
<reference evidence="1 2" key="1">
    <citation type="submission" date="2019-12" db="EMBL/GenBank/DDBJ databases">
        <title>Complete genome sequence of Algicella marina strain 9Alg 56(T) isolated from the red alga Tichocarpus crinitus.</title>
        <authorList>
            <person name="Kim S.-G."/>
            <person name="Nedashkovskaya O.I."/>
        </authorList>
    </citation>
    <scope>NUCLEOTIDE SEQUENCE [LARGE SCALE GENOMIC DNA]</scope>
    <source>
        <strain evidence="1 2">9Alg 56</strain>
    </source>
</reference>
<evidence type="ECO:0000313" key="2">
    <source>
        <dbReference type="Proteomes" id="UP000464495"/>
    </source>
</evidence>
<accession>A0A6P1T4X0</accession>
<protein>
    <submittedName>
        <fullName evidence="1">Uncharacterized protein</fullName>
    </submittedName>
</protein>
<organism evidence="1 2">
    <name type="scientific">Algicella marina</name>
    <dbReference type="NCBI Taxonomy" id="2683284"/>
    <lineage>
        <taxon>Bacteria</taxon>
        <taxon>Pseudomonadati</taxon>
        <taxon>Pseudomonadota</taxon>
        <taxon>Alphaproteobacteria</taxon>
        <taxon>Rhodobacterales</taxon>
        <taxon>Paracoccaceae</taxon>
        <taxon>Algicella</taxon>
    </lineage>
</organism>